<feature type="transmembrane region" description="Helical" evidence="1">
    <location>
        <begin position="12"/>
        <end position="32"/>
    </location>
</feature>
<keyword evidence="1" id="KW-1133">Transmembrane helix</keyword>
<gene>
    <name evidence="2" type="ORF">N478_06570</name>
</gene>
<proteinExistence type="predicted"/>
<comment type="caution">
    <text evidence="2">The sequence shown here is derived from an EMBL/GenBank/DDBJ whole genome shotgun (WGS) entry which is preliminary data.</text>
</comment>
<evidence type="ECO:0000313" key="3">
    <source>
        <dbReference type="Proteomes" id="UP000076661"/>
    </source>
</evidence>
<dbReference type="EMBL" id="AUXX01000045">
    <property type="protein sequence ID" value="KZN61725.1"/>
    <property type="molecule type" value="Genomic_DNA"/>
</dbReference>
<sequence length="81" mass="8923">MKANEARPLFRTLALCMALPCWAVLILLLMSVNEAGVLDWQFASGMLVGAVSFSYIAFAGYMPKFLLGLFSYGAVRDKNLK</sequence>
<keyword evidence="1" id="KW-0812">Transmembrane</keyword>
<name>A0A167JVD4_9GAMM</name>
<protein>
    <submittedName>
        <fullName evidence="2">Uncharacterized protein</fullName>
    </submittedName>
</protein>
<keyword evidence="1" id="KW-0472">Membrane</keyword>
<evidence type="ECO:0000256" key="1">
    <source>
        <dbReference type="SAM" id="Phobius"/>
    </source>
</evidence>
<evidence type="ECO:0000313" key="2">
    <source>
        <dbReference type="EMBL" id="KZN61725.1"/>
    </source>
</evidence>
<accession>A0A167JVD4</accession>
<dbReference type="PATRIC" id="fig|1365257.3.peg.4630"/>
<feature type="transmembrane region" description="Helical" evidence="1">
    <location>
        <begin position="52"/>
        <end position="75"/>
    </location>
</feature>
<dbReference type="RefSeq" id="WP_063382783.1">
    <property type="nucleotide sequence ID" value="NZ_AUXX01000045.1"/>
</dbReference>
<dbReference type="Proteomes" id="UP000076661">
    <property type="component" value="Unassembled WGS sequence"/>
</dbReference>
<organism evidence="2 3">
    <name type="scientific">Pseudoalteromonas luteoviolacea S4060-1</name>
    <dbReference type="NCBI Taxonomy" id="1365257"/>
    <lineage>
        <taxon>Bacteria</taxon>
        <taxon>Pseudomonadati</taxon>
        <taxon>Pseudomonadota</taxon>
        <taxon>Gammaproteobacteria</taxon>
        <taxon>Alteromonadales</taxon>
        <taxon>Pseudoalteromonadaceae</taxon>
        <taxon>Pseudoalteromonas</taxon>
    </lineage>
</organism>
<reference evidence="2 3" key="1">
    <citation type="submission" date="2013-07" db="EMBL/GenBank/DDBJ databases">
        <title>Comparative Genomic and Metabolomic Analysis of Twelve Strains of Pseudoalteromonas luteoviolacea.</title>
        <authorList>
            <person name="Vynne N.G."/>
            <person name="Mansson M."/>
            <person name="Gram L."/>
        </authorList>
    </citation>
    <scope>NUCLEOTIDE SEQUENCE [LARGE SCALE GENOMIC DNA]</scope>
    <source>
        <strain evidence="2 3">S4060-1</strain>
    </source>
</reference>
<dbReference type="AlphaFoldDB" id="A0A167JVD4"/>